<dbReference type="AlphaFoldDB" id="A0A447QJD4"/>
<proteinExistence type="predicted"/>
<protein>
    <submittedName>
        <fullName evidence="1">Uncharacterized protein</fullName>
    </submittedName>
</protein>
<reference evidence="1 2" key="1">
    <citation type="submission" date="2018-12" db="EMBL/GenBank/DDBJ databases">
        <authorList>
            <consortium name="Pathogen Informatics"/>
        </authorList>
    </citation>
    <scope>NUCLEOTIDE SEQUENCE [LARGE SCALE GENOMIC DNA]</scope>
    <source>
        <strain evidence="1 2">NCTC9419</strain>
    </source>
</reference>
<accession>A0A447QJD4</accession>
<sequence length="114" mass="13239">MNFASYAQYTEQDTREYAFYTPELLKKMPRISDHYQFDYTNVSGPQALIYTVTFYDADDTRQISDYLTAAGYQRQPECLVAGECWMSANTHYRVSVVKPEGFREVSVQLEDSSQ</sequence>
<dbReference type="EMBL" id="LR134155">
    <property type="protein sequence ID" value="VEA70089.1"/>
    <property type="molecule type" value="Genomic_DNA"/>
</dbReference>
<evidence type="ECO:0000313" key="2">
    <source>
        <dbReference type="Proteomes" id="UP000271603"/>
    </source>
</evidence>
<gene>
    <name evidence="1" type="ORF">NCTC9419_01581</name>
</gene>
<evidence type="ECO:0000313" key="1">
    <source>
        <dbReference type="EMBL" id="VEA70089.1"/>
    </source>
</evidence>
<organism evidence="1 2">
    <name type="scientific">Serratia rubidaea</name>
    <name type="common">Serratia marinorubra</name>
    <dbReference type="NCBI Taxonomy" id="61652"/>
    <lineage>
        <taxon>Bacteria</taxon>
        <taxon>Pseudomonadati</taxon>
        <taxon>Pseudomonadota</taxon>
        <taxon>Gammaproteobacteria</taxon>
        <taxon>Enterobacterales</taxon>
        <taxon>Yersiniaceae</taxon>
        <taxon>Serratia</taxon>
    </lineage>
</organism>
<dbReference type="Proteomes" id="UP000271603">
    <property type="component" value="Chromosome"/>
</dbReference>
<name>A0A447QJD4_SERRU</name>